<gene>
    <name evidence="1" type="ORF">ALP13_101423</name>
</gene>
<evidence type="ECO:0000313" key="1">
    <source>
        <dbReference type="EMBL" id="RMV30409.1"/>
    </source>
</evidence>
<dbReference type="EMBL" id="RBUQ01000295">
    <property type="protein sequence ID" value="RMV30409.1"/>
    <property type="molecule type" value="Genomic_DNA"/>
</dbReference>
<sequence>MVGRHRLNALETRQRYCFAFWLTSPDYRQSQVLGPHPLCL</sequence>
<evidence type="ECO:0000313" key="2">
    <source>
        <dbReference type="Proteomes" id="UP000271631"/>
    </source>
</evidence>
<protein>
    <submittedName>
        <fullName evidence="1">Uncharacterized protein</fullName>
    </submittedName>
</protein>
<dbReference type="AlphaFoldDB" id="A0A0N0WWB8"/>
<name>A0A0N0WWB8_PSEYM</name>
<dbReference type="Proteomes" id="UP000271631">
    <property type="component" value="Unassembled WGS sequence"/>
</dbReference>
<accession>A0A0N0WWB8</accession>
<reference evidence="1 2" key="1">
    <citation type="submission" date="2018-08" db="EMBL/GenBank/DDBJ databases">
        <title>Recombination of ecologically and evolutionarily significant loci maintains genetic cohesion in the Pseudomonas syringae species complex.</title>
        <authorList>
            <person name="Dillon M."/>
            <person name="Thakur S."/>
            <person name="Almeida R.N.D."/>
            <person name="Weir B.S."/>
            <person name="Guttman D.S."/>
        </authorList>
    </citation>
    <scope>NUCLEOTIDE SEQUENCE [LARGE SCALE GENOMIC DNA]</scope>
    <source>
        <strain evidence="1 2">ICMP 11281</strain>
    </source>
</reference>
<organism evidence="1 2">
    <name type="scientific">Pseudomonas syringae pv. maculicola</name>
    <dbReference type="NCBI Taxonomy" id="59511"/>
    <lineage>
        <taxon>Bacteria</taxon>
        <taxon>Pseudomonadati</taxon>
        <taxon>Pseudomonadota</taxon>
        <taxon>Gammaproteobacteria</taxon>
        <taxon>Pseudomonadales</taxon>
        <taxon>Pseudomonadaceae</taxon>
        <taxon>Pseudomonas</taxon>
    </lineage>
</organism>
<comment type="caution">
    <text evidence="1">The sequence shown here is derived from an EMBL/GenBank/DDBJ whole genome shotgun (WGS) entry which is preliminary data.</text>
</comment>
<proteinExistence type="predicted"/>